<dbReference type="InterPro" id="IPR049046">
    <property type="entry name" value="Beta-AFase-like_GH127_middle"/>
</dbReference>
<evidence type="ECO:0000313" key="4">
    <source>
        <dbReference type="EMBL" id="TWU77755.1"/>
    </source>
</evidence>
<dbReference type="EMBL" id="SBHS01000003">
    <property type="protein sequence ID" value="TWU77755.1"/>
    <property type="molecule type" value="Genomic_DNA"/>
</dbReference>
<evidence type="ECO:0000313" key="5">
    <source>
        <dbReference type="Proteomes" id="UP000243498"/>
    </source>
</evidence>
<comment type="caution">
    <text evidence="3">The sequence shown here is derived from an EMBL/GenBank/DDBJ whole genome shotgun (WGS) entry which is preliminary data.</text>
</comment>
<dbReference type="STRING" id="1081105.A0A167KJS6"/>
<dbReference type="Proteomes" id="UP000243498">
    <property type="component" value="Unassembled WGS sequence"/>
</dbReference>
<dbReference type="AlphaFoldDB" id="A0A167KJS6"/>
<dbReference type="Pfam" id="PF20736">
    <property type="entry name" value="Glyco_hydro127M"/>
    <property type="match status" value="1"/>
</dbReference>
<dbReference type="EMBL" id="AZHC01000001">
    <property type="protein sequence ID" value="OAA51821.1"/>
    <property type="molecule type" value="Genomic_DNA"/>
</dbReference>
<dbReference type="InterPro" id="IPR008928">
    <property type="entry name" value="6-hairpin_glycosidase_sf"/>
</dbReference>
<dbReference type="SUPFAM" id="SSF48208">
    <property type="entry name" value="Six-hairpin glycosidases"/>
    <property type="match status" value="1"/>
</dbReference>
<gene>
    <name evidence="4" type="ORF">ED733_008612</name>
    <name evidence="3" type="ORF">NOR_00414</name>
</gene>
<feature type="domain" description="Non-reducing end beta-L-arabinofuranosidase-like GH127 middle" evidence="2">
    <location>
        <begin position="450"/>
        <end position="504"/>
    </location>
</feature>
<organism evidence="3 5">
    <name type="scientific">Metarhizium rileyi (strain RCEF 4871)</name>
    <name type="common">Nomuraea rileyi</name>
    <dbReference type="NCBI Taxonomy" id="1649241"/>
    <lineage>
        <taxon>Eukaryota</taxon>
        <taxon>Fungi</taxon>
        <taxon>Dikarya</taxon>
        <taxon>Ascomycota</taxon>
        <taxon>Pezizomycotina</taxon>
        <taxon>Sordariomycetes</taxon>
        <taxon>Hypocreomycetidae</taxon>
        <taxon>Hypocreales</taxon>
        <taxon>Clavicipitaceae</taxon>
        <taxon>Metarhizium</taxon>
    </lineage>
</organism>
<evidence type="ECO:0000313" key="6">
    <source>
        <dbReference type="Proteomes" id="UP000317257"/>
    </source>
</evidence>
<keyword evidence="5" id="KW-1185">Reference proteome</keyword>
<protein>
    <recommendedName>
        <fullName evidence="2">Non-reducing end beta-L-arabinofuranosidase-like GH127 middle domain-containing protein</fullName>
    </recommendedName>
</protein>
<evidence type="ECO:0000313" key="3">
    <source>
        <dbReference type="EMBL" id="OAA51821.1"/>
    </source>
</evidence>
<dbReference type="OrthoDB" id="5358475at2759"/>
<evidence type="ECO:0000256" key="1">
    <source>
        <dbReference type="SAM" id="SignalP"/>
    </source>
</evidence>
<evidence type="ECO:0000259" key="2">
    <source>
        <dbReference type="Pfam" id="PF20736"/>
    </source>
</evidence>
<accession>A0A167KJS6</accession>
<dbReference type="GO" id="GO:0005975">
    <property type="term" value="P:carbohydrate metabolic process"/>
    <property type="evidence" value="ECO:0007669"/>
    <property type="project" value="InterPro"/>
</dbReference>
<feature type="signal peptide" evidence="1">
    <location>
        <begin position="1"/>
        <end position="23"/>
    </location>
</feature>
<reference evidence="6" key="2">
    <citation type="submission" date="2018-12" db="EMBL/GenBank/DDBJ databases">
        <title>The complete genome of Metarhizium rileyi, a key fungal pathogen of Lepidoptera.</title>
        <authorList>
            <person name="Binneck E."/>
            <person name="Lastra C.C.L."/>
            <person name="Sosa-Gomez D.R."/>
        </authorList>
    </citation>
    <scope>NUCLEOTIDE SEQUENCE [LARGE SCALE GENOMIC DNA]</scope>
    <source>
        <strain evidence="6">Cep018-CH2</strain>
    </source>
</reference>
<feature type="chain" id="PRO_5007889414" description="Non-reducing end beta-L-arabinofuranosidase-like GH127 middle domain-containing protein" evidence="1">
    <location>
        <begin position="24"/>
        <end position="687"/>
    </location>
</feature>
<reference evidence="3 5" key="1">
    <citation type="journal article" date="2016" name="Genome Biol. Evol.">
        <title>Divergent and convergent evolution of fungal pathogenicity.</title>
        <authorList>
            <person name="Shang Y."/>
            <person name="Xiao G."/>
            <person name="Zheng P."/>
            <person name="Cen K."/>
            <person name="Zhan S."/>
            <person name="Wang C."/>
        </authorList>
    </citation>
    <scope>NUCLEOTIDE SEQUENCE [LARGE SCALE GENOMIC DNA]</scope>
    <source>
        <strain evidence="3 5">RCEF 4871</strain>
    </source>
</reference>
<keyword evidence="1" id="KW-0732">Signal</keyword>
<name>A0A167KJS6_METRR</name>
<dbReference type="OMA" id="RGIWARC"/>
<sequence length="687" mass="77494">MRLTRRLLALQLPLSAIFGTTSSARTLQPWQYTPLPVGDVKANGWLWGESRAMGDGLFGHEHDFYVYVNYSSWLNKPGAGGVEYSGLNEALPYWFNSMVPLAYTLDNRRLKEQVQKVANQVLGHQAEDGWIGPEVGDLRNFWARAPMFLGLIQLAEADKEKFEGRIVDSLRRFMTLTNKMLKNNSEGFVRCRHDVDCSWGQARIHDLIITIQWLLENHPSPKHDQLMWENMDMFVNQNERKWDVWYTESTYPKVVDHPTEAMSPYIHGVNVGQGLKASSVIYRINGSQYMVQKSHDAVDWTFKYHGAASGTILADEHERGIESWRGSELCTAVETSYSLAYLYQILGDNSFADRAERTIFNAFPAMMTGNKWGHQYMLQANQPWAINTTKPNGYTPPIFTTSNSGLATTFGMEPIYPCCTVNHGQGYPKFITNSWVRIGKNGLGHALLGPTKVATTVNNGAVSIIVDTAYPFEDNLSYRIDAKQGFDFYFRVPDWATGYTITVVSPSGVSKTSSGSGKGMQKVPIEAGNSRVKYIIQTQIRTEERPANTVAVFYGNMLYALDVGYSETTSFPHAYFDTHGEGLNYLRKELRDWYVTNTKPWNVAIDPSTLKYSDATHKQLVDPIFEHGQPPNFMTVQGCEIKWGLYMDSTPDSAPADRTCIGDKKTYRLIPFGAAKVHMSDLPTVKF</sequence>
<reference evidence="4" key="3">
    <citation type="journal article" date="2019" name="Microbiol. Resour. Announc.">
        <title>Genome Sequence of Metarhizium rileyi, a Microbial Control Agent for Lepidoptera.</title>
        <authorList>
            <person name="Binneck E."/>
            <person name="Lastra C.C.L."/>
            <person name="Sosa-Gomez D.R."/>
        </authorList>
    </citation>
    <scope>NUCLEOTIDE SEQUENCE</scope>
    <source>
        <strain evidence="4">Cep018-CH2</strain>
    </source>
</reference>
<dbReference type="Proteomes" id="UP000317257">
    <property type="component" value="Unassembled WGS sequence"/>
</dbReference>
<accession>A0A5C6GIL0</accession>
<proteinExistence type="predicted"/>